<feature type="compositionally biased region" description="Polar residues" evidence="1">
    <location>
        <begin position="204"/>
        <end position="213"/>
    </location>
</feature>
<dbReference type="OMA" id="HPRLPWY"/>
<proteinExistence type="predicted"/>
<feature type="domain" description="DUF6699" evidence="2">
    <location>
        <begin position="264"/>
        <end position="395"/>
    </location>
</feature>
<dbReference type="EMBL" id="JH711582">
    <property type="protein sequence ID" value="EIW78137.1"/>
    <property type="molecule type" value="Genomic_DNA"/>
</dbReference>
<protein>
    <recommendedName>
        <fullName evidence="2">DUF6699 domain-containing protein</fullName>
    </recommendedName>
</protein>
<accession>A0A5M3MGF6</accession>
<feature type="compositionally biased region" description="Polar residues" evidence="1">
    <location>
        <begin position="159"/>
        <end position="173"/>
    </location>
</feature>
<organism evidence="3 4">
    <name type="scientific">Coniophora puteana (strain RWD-64-598)</name>
    <name type="common">Brown rot fungus</name>
    <dbReference type="NCBI Taxonomy" id="741705"/>
    <lineage>
        <taxon>Eukaryota</taxon>
        <taxon>Fungi</taxon>
        <taxon>Dikarya</taxon>
        <taxon>Basidiomycota</taxon>
        <taxon>Agaricomycotina</taxon>
        <taxon>Agaricomycetes</taxon>
        <taxon>Agaricomycetidae</taxon>
        <taxon>Boletales</taxon>
        <taxon>Coniophorineae</taxon>
        <taxon>Coniophoraceae</taxon>
        <taxon>Coniophora</taxon>
    </lineage>
</organism>
<evidence type="ECO:0000259" key="2">
    <source>
        <dbReference type="Pfam" id="PF20415"/>
    </source>
</evidence>
<dbReference type="Pfam" id="PF20415">
    <property type="entry name" value="DUF6699"/>
    <property type="match status" value="1"/>
</dbReference>
<feature type="compositionally biased region" description="Low complexity" evidence="1">
    <location>
        <begin position="178"/>
        <end position="203"/>
    </location>
</feature>
<evidence type="ECO:0000313" key="4">
    <source>
        <dbReference type="Proteomes" id="UP000053558"/>
    </source>
</evidence>
<keyword evidence="4" id="KW-1185">Reference proteome</keyword>
<comment type="caution">
    <text evidence="3">The sequence shown here is derived from an EMBL/GenBank/DDBJ whole genome shotgun (WGS) entry which is preliminary data.</text>
</comment>
<feature type="compositionally biased region" description="Gly residues" evidence="1">
    <location>
        <begin position="40"/>
        <end position="49"/>
    </location>
</feature>
<feature type="region of interest" description="Disordered" evidence="1">
    <location>
        <begin position="78"/>
        <end position="97"/>
    </location>
</feature>
<dbReference type="KEGG" id="cput:CONPUDRAFT_83667"/>
<dbReference type="OrthoDB" id="3265169at2759"/>
<dbReference type="RefSeq" id="XP_007771221.1">
    <property type="nucleotide sequence ID" value="XM_007773031.1"/>
</dbReference>
<sequence>MNSVYEDMPPLVDPSAGPPGGHIPPPPGATFQRASMRASRGGGGGGGFVPPGWNQGFTPGGLSNLTLASPNHPINNFSFSAAPSTTQPNTSAFPTPAANQDFFSFQQHQRQAPPSPYIPKMTQDPMDTPSGGYVPPRRAQPVGERTPLHTGQPLRRSMSARSNNGTPWQNTLPANKHSPGSGRRSISSSKTPTPPTTLTRTLSNGGVMQTMQPTVPRDPPMSWRRDFRFRTGFASLFRRRESAASLYTKVDLHRALKYHADAIYDLRRYIDNVRLTYLDREPLFPDMIQAASEPPVNFMRVYNSRLPWYLDVLPTSNGSFVCLADVFIALHQALSYPIVQSDFYNDELDDADRDLLTQAWDERCETDEERNAGVLRVDFLRGKYMFAGLVKGRNGMWQLKTAYP</sequence>
<gene>
    <name evidence="3" type="ORF">CONPUDRAFT_83667</name>
</gene>
<reference evidence="4" key="1">
    <citation type="journal article" date="2012" name="Science">
        <title>The Paleozoic origin of enzymatic lignin decomposition reconstructed from 31 fungal genomes.</title>
        <authorList>
            <person name="Floudas D."/>
            <person name="Binder M."/>
            <person name="Riley R."/>
            <person name="Barry K."/>
            <person name="Blanchette R.A."/>
            <person name="Henrissat B."/>
            <person name="Martinez A.T."/>
            <person name="Otillar R."/>
            <person name="Spatafora J.W."/>
            <person name="Yadav J.S."/>
            <person name="Aerts A."/>
            <person name="Benoit I."/>
            <person name="Boyd A."/>
            <person name="Carlson A."/>
            <person name="Copeland A."/>
            <person name="Coutinho P.M."/>
            <person name="de Vries R.P."/>
            <person name="Ferreira P."/>
            <person name="Findley K."/>
            <person name="Foster B."/>
            <person name="Gaskell J."/>
            <person name="Glotzer D."/>
            <person name="Gorecki P."/>
            <person name="Heitman J."/>
            <person name="Hesse C."/>
            <person name="Hori C."/>
            <person name="Igarashi K."/>
            <person name="Jurgens J.A."/>
            <person name="Kallen N."/>
            <person name="Kersten P."/>
            <person name="Kohler A."/>
            <person name="Kuees U."/>
            <person name="Kumar T.K.A."/>
            <person name="Kuo A."/>
            <person name="LaButti K."/>
            <person name="Larrondo L.F."/>
            <person name="Lindquist E."/>
            <person name="Ling A."/>
            <person name="Lombard V."/>
            <person name="Lucas S."/>
            <person name="Lundell T."/>
            <person name="Martin R."/>
            <person name="McLaughlin D.J."/>
            <person name="Morgenstern I."/>
            <person name="Morin E."/>
            <person name="Murat C."/>
            <person name="Nagy L.G."/>
            <person name="Nolan M."/>
            <person name="Ohm R.A."/>
            <person name="Patyshakuliyeva A."/>
            <person name="Rokas A."/>
            <person name="Ruiz-Duenas F.J."/>
            <person name="Sabat G."/>
            <person name="Salamov A."/>
            <person name="Samejima M."/>
            <person name="Schmutz J."/>
            <person name="Slot J.C."/>
            <person name="St John F."/>
            <person name="Stenlid J."/>
            <person name="Sun H."/>
            <person name="Sun S."/>
            <person name="Syed K."/>
            <person name="Tsang A."/>
            <person name="Wiebenga A."/>
            <person name="Young D."/>
            <person name="Pisabarro A."/>
            <person name="Eastwood D.C."/>
            <person name="Martin F."/>
            <person name="Cullen D."/>
            <person name="Grigoriev I.V."/>
            <person name="Hibbett D.S."/>
        </authorList>
    </citation>
    <scope>NUCLEOTIDE SEQUENCE [LARGE SCALE GENOMIC DNA]</scope>
    <source>
        <strain evidence="4">RWD-64-598 SS2</strain>
    </source>
</reference>
<dbReference type="InterPro" id="IPR046522">
    <property type="entry name" value="DUF6699"/>
</dbReference>
<dbReference type="Proteomes" id="UP000053558">
    <property type="component" value="Unassembled WGS sequence"/>
</dbReference>
<dbReference type="GeneID" id="19210629"/>
<feature type="region of interest" description="Disordered" evidence="1">
    <location>
        <begin position="1"/>
        <end position="55"/>
    </location>
</feature>
<feature type="region of interest" description="Disordered" evidence="1">
    <location>
        <begin position="107"/>
        <end position="221"/>
    </location>
</feature>
<evidence type="ECO:0000256" key="1">
    <source>
        <dbReference type="SAM" id="MobiDB-lite"/>
    </source>
</evidence>
<dbReference type="AlphaFoldDB" id="A0A5M3MGF6"/>
<name>A0A5M3MGF6_CONPW</name>
<evidence type="ECO:0000313" key="3">
    <source>
        <dbReference type="EMBL" id="EIW78137.1"/>
    </source>
</evidence>